<name>A0A0P8ZXB5_DROAN</name>
<organism evidence="1 2">
    <name type="scientific">Drosophila ananassae</name>
    <name type="common">Fruit fly</name>
    <dbReference type="NCBI Taxonomy" id="7217"/>
    <lineage>
        <taxon>Eukaryota</taxon>
        <taxon>Metazoa</taxon>
        <taxon>Ecdysozoa</taxon>
        <taxon>Arthropoda</taxon>
        <taxon>Hexapoda</taxon>
        <taxon>Insecta</taxon>
        <taxon>Pterygota</taxon>
        <taxon>Neoptera</taxon>
        <taxon>Endopterygota</taxon>
        <taxon>Diptera</taxon>
        <taxon>Brachycera</taxon>
        <taxon>Muscomorpha</taxon>
        <taxon>Ephydroidea</taxon>
        <taxon>Drosophilidae</taxon>
        <taxon>Drosophila</taxon>
        <taxon>Sophophora</taxon>
    </lineage>
</organism>
<dbReference type="GeneID" id="26514988"/>
<accession>A0A0P8ZXB5</accession>
<gene>
    <name evidence="1" type="primary">Dana\GF27579</name>
    <name evidence="1" type="ORF">GF27579</name>
</gene>
<sequence>MSMMKKSVWLEELGERSSSWKRAFSKQYTKSMNLEYGRVPRHTDGKIHILYEARISFLGNKTRRHPEDSKYMGDFNETWEPWQFYSYYPKDDDRDVMPRDPSYAKFKVSMNAVCSEKISERKKQYNSQINREIEKLIEYQSSAVEAAYLVRLLSYTSFWPPYHTKEEIEKTSKTFFKLSKNEKRRYDYIMSHEFN</sequence>
<keyword evidence="2" id="KW-1185">Reference proteome</keyword>
<evidence type="ECO:0000313" key="1">
    <source>
        <dbReference type="EMBL" id="KPU79377.1"/>
    </source>
</evidence>
<dbReference type="InParanoid" id="A0A0P8ZXB5"/>
<dbReference type="EMBL" id="CH902617">
    <property type="protein sequence ID" value="KPU79377.1"/>
    <property type="molecule type" value="Genomic_DNA"/>
</dbReference>
<dbReference type="OrthoDB" id="7675754at2759"/>
<dbReference type="InterPro" id="IPR032004">
    <property type="entry name" value="DUF4790"/>
</dbReference>
<dbReference type="KEGG" id="dan:26514988"/>
<dbReference type="Proteomes" id="UP000007801">
    <property type="component" value="Unassembled WGS sequence"/>
</dbReference>
<dbReference type="Pfam" id="PF16037">
    <property type="entry name" value="DUF4790"/>
    <property type="match status" value="1"/>
</dbReference>
<dbReference type="AlphaFoldDB" id="A0A0P8ZXB5"/>
<protein>
    <submittedName>
        <fullName evidence="1">Uncharacterized protein</fullName>
    </submittedName>
</protein>
<evidence type="ECO:0000313" key="2">
    <source>
        <dbReference type="Proteomes" id="UP000007801"/>
    </source>
</evidence>
<proteinExistence type="predicted"/>
<reference evidence="1 2" key="1">
    <citation type="journal article" date="2007" name="Nature">
        <title>Evolution of genes and genomes on the Drosophila phylogeny.</title>
        <authorList>
            <consortium name="Drosophila 12 Genomes Consortium"/>
            <person name="Clark A.G."/>
            <person name="Eisen M.B."/>
            <person name="Smith D.R."/>
            <person name="Bergman C.M."/>
            <person name="Oliver B."/>
            <person name="Markow T.A."/>
            <person name="Kaufman T.C."/>
            <person name="Kellis M."/>
            <person name="Gelbart W."/>
            <person name="Iyer V.N."/>
            <person name="Pollard D.A."/>
            <person name="Sackton T.B."/>
            <person name="Larracuente A.M."/>
            <person name="Singh N.D."/>
            <person name="Abad J.P."/>
            <person name="Abt D.N."/>
            <person name="Adryan B."/>
            <person name="Aguade M."/>
            <person name="Akashi H."/>
            <person name="Anderson W.W."/>
            <person name="Aquadro C.F."/>
            <person name="Ardell D.H."/>
            <person name="Arguello R."/>
            <person name="Artieri C.G."/>
            <person name="Barbash D.A."/>
            <person name="Barker D."/>
            <person name="Barsanti P."/>
            <person name="Batterham P."/>
            <person name="Batzoglou S."/>
            <person name="Begun D."/>
            <person name="Bhutkar A."/>
            <person name="Blanco E."/>
            <person name="Bosak S.A."/>
            <person name="Bradley R.K."/>
            <person name="Brand A.D."/>
            <person name="Brent M.R."/>
            <person name="Brooks A.N."/>
            <person name="Brown R.H."/>
            <person name="Butlin R.K."/>
            <person name="Caggese C."/>
            <person name="Calvi B.R."/>
            <person name="Bernardo de Carvalho A."/>
            <person name="Caspi A."/>
            <person name="Castrezana S."/>
            <person name="Celniker S.E."/>
            <person name="Chang J.L."/>
            <person name="Chapple C."/>
            <person name="Chatterji S."/>
            <person name="Chinwalla A."/>
            <person name="Civetta A."/>
            <person name="Clifton S.W."/>
            <person name="Comeron J.M."/>
            <person name="Costello J.C."/>
            <person name="Coyne J.A."/>
            <person name="Daub J."/>
            <person name="David R.G."/>
            <person name="Delcher A.L."/>
            <person name="Delehaunty K."/>
            <person name="Do C.B."/>
            <person name="Ebling H."/>
            <person name="Edwards K."/>
            <person name="Eickbush T."/>
            <person name="Evans J.D."/>
            <person name="Filipski A."/>
            <person name="Findeiss S."/>
            <person name="Freyhult E."/>
            <person name="Fulton L."/>
            <person name="Fulton R."/>
            <person name="Garcia A.C."/>
            <person name="Gardiner A."/>
            <person name="Garfield D.A."/>
            <person name="Garvin B.E."/>
            <person name="Gibson G."/>
            <person name="Gilbert D."/>
            <person name="Gnerre S."/>
            <person name="Godfrey J."/>
            <person name="Good R."/>
            <person name="Gotea V."/>
            <person name="Gravely B."/>
            <person name="Greenberg A.J."/>
            <person name="Griffiths-Jones S."/>
            <person name="Gross S."/>
            <person name="Guigo R."/>
            <person name="Gustafson E.A."/>
            <person name="Haerty W."/>
            <person name="Hahn M.W."/>
            <person name="Halligan D.L."/>
            <person name="Halpern A.L."/>
            <person name="Halter G.M."/>
            <person name="Han M.V."/>
            <person name="Heger A."/>
            <person name="Hillier L."/>
            <person name="Hinrichs A.S."/>
            <person name="Holmes I."/>
            <person name="Hoskins R.A."/>
            <person name="Hubisz M.J."/>
            <person name="Hultmark D."/>
            <person name="Huntley M.A."/>
            <person name="Jaffe D.B."/>
            <person name="Jagadeeshan S."/>
            <person name="Jeck W.R."/>
            <person name="Johnson J."/>
            <person name="Jones C.D."/>
            <person name="Jordan W.C."/>
            <person name="Karpen G.H."/>
            <person name="Kataoka E."/>
            <person name="Keightley P.D."/>
            <person name="Kheradpour P."/>
            <person name="Kirkness E.F."/>
            <person name="Koerich L.B."/>
            <person name="Kristiansen K."/>
            <person name="Kudrna D."/>
            <person name="Kulathinal R.J."/>
            <person name="Kumar S."/>
            <person name="Kwok R."/>
            <person name="Lander E."/>
            <person name="Langley C.H."/>
            <person name="Lapoint R."/>
            <person name="Lazzaro B.P."/>
            <person name="Lee S.J."/>
            <person name="Levesque L."/>
            <person name="Li R."/>
            <person name="Lin C.F."/>
            <person name="Lin M.F."/>
            <person name="Lindblad-Toh K."/>
            <person name="Llopart A."/>
            <person name="Long M."/>
            <person name="Low L."/>
            <person name="Lozovsky E."/>
            <person name="Lu J."/>
            <person name="Luo M."/>
            <person name="Machado C.A."/>
            <person name="Makalowski W."/>
            <person name="Marzo M."/>
            <person name="Matsuda M."/>
            <person name="Matzkin L."/>
            <person name="McAllister B."/>
            <person name="McBride C.S."/>
            <person name="McKernan B."/>
            <person name="McKernan K."/>
            <person name="Mendez-Lago M."/>
            <person name="Minx P."/>
            <person name="Mollenhauer M.U."/>
            <person name="Montooth K."/>
            <person name="Mount S.M."/>
            <person name="Mu X."/>
            <person name="Myers E."/>
            <person name="Negre B."/>
            <person name="Newfeld S."/>
            <person name="Nielsen R."/>
            <person name="Noor M.A."/>
            <person name="O'Grady P."/>
            <person name="Pachter L."/>
            <person name="Papaceit M."/>
            <person name="Parisi M.J."/>
            <person name="Parisi M."/>
            <person name="Parts L."/>
            <person name="Pedersen J.S."/>
            <person name="Pesole G."/>
            <person name="Phillippy A.M."/>
            <person name="Ponting C.P."/>
            <person name="Pop M."/>
            <person name="Porcelli D."/>
            <person name="Powell J.R."/>
            <person name="Prohaska S."/>
            <person name="Pruitt K."/>
            <person name="Puig M."/>
            <person name="Quesneville H."/>
            <person name="Ram K.R."/>
            <person name="Rand D."/>
            <person name="Rasmussen M.D."/>
            <person name="Reed L.K."/>
            <person name="Reenan R."/>
            <person name="Reily A."/>
            <person name="Remington K.A."/>
            <person name="Rieger T.T."/>
            <person name="Ritchie M.G."/>
            <person name="Robin C."/>
            <person name="Rogers Y.H."/>
            <person name="Rohde C."/>
            <person name="Rozas J."/>
            <person name="Rubenfield M.J."/>
            <person name="Ruiz A."/>
            <person name="Russo S."/>
            <person name="Salzberg S.L."/>
            <person name="Sanchez-Gracia A."/>
            <person name="Saranga D.J."/>
            <person name="Sato H."/>
            <person name="Schaeffer S.W."/>
            <person name="Schatz M.C."/>
            <person name="Schlenke T."/>
            <person name="Schwartz R."/>
            <person name="Segarra C."/>
            <person name="Singh R.S."/>
            <person name="Sirot L."/>
            <person name="Sirota M."/>
            <person name="Sisneros N.B."/>
            <person name="Smith C.D."/>
            <person name="Smith T.F."/>
            <person name="Spieth J."/>
            <person name="Stage D.E."/>
            <person name="Stark A."/>
            <person name="Stephan W."/>
            <person name="Strausberg R.L."/>
            <person name="Strempel S."/>
            <person name="Sturgill D."/>
            <person name="Sutton G."/>
            <person name="Sutton G.G."/>
            <person name="Tao W."/>
            <person name="Teichmann S."/>
            <person name="Tobari Y.N."/>
            <person name="Tomimura Y."/>
            <person name="Tsolas J.M."/>
            <person name="Valente V.L."/>
            <person name="Venter E."/>
            <person name="Venter J.C."/>
            <person name="Vicario S."/>
            <person name="Vieira F.G."/>
            <person name="Vilella A.J."/>
            <person name="Villasante A."/>
            <person name="Walenz B."/>
            <person name="Wang J."/>
            <person name="Wasserman M."/>
            <person name="Watts T."/>
            <person name="Wilson D."/>
            <person name="Wilson R.K."/>
            <person name="Wing R.A."/>
            <person name="Wolfner M.F."/>
            <person name="Wong A."/>
            <person name="Wong G.K."/>
            <person name="Wu C.I."/>
            <person name="Wu G."/>
            <person name="Yamamoto D."/>
            <person name="Yang H.P."/>
            <person name="Yang S.P."/>
            <person name="Yorke J.A."/>
            <person name="Yoshida K."/>
            <person name="Zdobnov E."/>
            <person name="Zhang P."/>
            <person name="Zhang Y."/>
            <person name="Zimin A.V."/>
            <person name="Baldwin J."/>
            <person name="Abdouelleil A."/>
            <person name="Abdulkadir J."/>
            <person name="Abebe A."/>
            <person name="Abera B."/>
            <person name="Abreu J."/>
            <person name="Acer S.C."/>
            <person name="Aftuck L."/>
            <person name="Alexander A."/>
            <person name="An P."/>
            <person name="Anderson E."/>
            <person name="Anderson S."/>
            <person name="Arachi H."/>
            <person name="Azer M."/>
            <person name="Bachantsang P."/>
            <person name="Barry A."/>
            <person name="Bayul T."/>
            <person name="Berlin A."/>
            <person name="Bessette D."/>
            <person name="Bloom T."/>
            <person name="Blye J."/>
            <person name="Boguslavskiy L."/>
            <person name="Bonnet C."/>
            <person name="Boukhgalter B."/>
            <person name="Bourzgui I."/>
            <person name="Brown A."/>
            <person name="Cahill P."/>
            <person name="Channer S."/>
            <person name="Cheshatsang Y."/>
            <person name="Chuda L."/>
            <person name="Citroen M."/>
            <person name="Collymore A."/>
            <person name="Cooke P."/>
            <person name="Costello M."/>
            <person name="D'Aco K."/>
            <person name="Daza R."/>
            <person name="De Haan G."/>
            <person name="DeGray S."/>
            <person name="DeMaso C."/>
            <person name="Dhargay N."/>
            <person name="Dooley K."/>
            <person name="Dooley E."/>
            <person name="Doricent M."/>
            <person name="Dorje P."/>
            <person name="Dorjee K."/>
            <person name="Dupes A."/>
            <person name="Elong R."/>
            <person name="Falk J."/>
            <person name="Farina A."/>
            <person name="Faro S."/>
            <person name="Ferguson D."/>
            <person name="Fisher S."/>
            <person name="Foley C.D."/>
            <person name="Franke A."/>
            <person name="Friedrich D."/>
            <person name="Gadbois L."/>
            <person name="Gearin G."/>
            <person name="Gearin C.R."/>
            <person name="Giannoukos G."/>
            <person name="Goode T."/>
            <person name="Graham J."/>
            <person name="Grandbois E."/>
            <person name="Grewal S."/>
            <person name="Gyaltsen K."/>
            <person name="Hafez N."/>
            <person name="Hagos B."/>
            <person name="Hall J."/>
            <person name="Henson C."/>
            <person name="Hollinger A."/>
            <person name="Honan T."/>
            <person name="Huard M.D."/>
            <person name="Hughes L."/>
            <person name="Hurhula B."/>
            <person name="Husby M.E."/>
            <person name="Kamat A."/>
            <person name="Kanga B."/>
            <person name="Kashin S."/>
            <person name="Khazanovich D."/>
            <person name="Kisner P."/>
            <person name="Lance K."/>
            <person name="Lara M."/>
            <person name="Lee W."/>
            <person name="Lennon N."/>
            <person name="Letendre F."/>
            <person name="LeVine R."/>
            <person name="Lipovsky A."/>
            <person name="Liu X."/>
            <person name="Liu J."/>
            <person name="Liu S."/>
            <person name="Lokyitsang T."/>
            <person name="Lokyitsang Y."/>
            <person name="Lubonja R."/>
            <person name="Lui A."/>
            <person name="MacDonald P."/>
            <person name="Magnisalis V."/>
            <person name="Maru K."/>
            <person name="Matthews C."/>
            <person name="McCusker W."/>
            <person name="McDonough S."/>
            <person name="Mehta T."/>
            <person name="Meldrim J."/>
            <person name="Meneus L."/>
            <person name="Mihai O."/>
            <person name="Mihalev A."/>
            <person name="Mihova T."/>
            <person name="Mittelman R."/>
            <person name="Mlenga V."/>
            <person name="Montmayeur A."/>
            <person name="Mulrain L."/>
            <person name="Navidi A."/>
            <person name="Naylor J."/>
            <person name="Negash T."/>
            <person name="Nguyen T."/>
            <person name="Nguyen N."/>
            <person name="Nicol R."/>
            <person name="Norbu C."/>
            <person name="Norbu N."/>
            <person name="Novod N."/>
            <person name="O'Neill B."/>
            <person name="Osman S."/>
            <person name="Markiewicz E."/>
            <person name="Oyono O.L."/>
            <person name="Patti C."/>
            <person name="Phunkhang P."/>
            <person name="Pierre F."/>
            <person name="Priest M."/>
            <person name="Raghuraman S."/>
            <person name="Rege F."/>
            <person name="Reyes R."/>
            <person name="Rise C."/>
            <person name="Rogov P."/>
            <person name="Ross K."/>
            <person name="Ryan E."/>
            <person name="Settipalli S."/>
            <person name="Shea T."/>
            <person name="Sherpa N."/>
            <person name="Shi L."/>
            <person name="Shih D."/>
            <person name="Sparrow T."/>
            <person name="Spaulding J."/>
            <person name="Stalker J."/>
            <person name="Stange-Thomann N."/>
            <person name="Stavropoulos S."/>
            <person name="Stone C."/>
            <person name="Strader C."/>
            <person name="Tesfaye S."/>
            <person name="Thomson T."/>
            <person name="Thoulutsang Y."/>
            <person name="Thoulutsang D."/>
            <person name="Topham K."/>
            <person name="Topping I."/>
            <person name="Tsamla T."/>
            <person name="Vassiliev H."/>
            <person name="Vo A."/>
            <person name="Wangchuk T."/>
            <person name="Wangdi T."/>
            <person name="Weiand M."/>
            <person name="Wilkinson J."/>
            <person name="Wilson A."/>
            <person name="Yadav S."/>
            <person name="Young G."/>
            <person name="Yu Q."/>
            <person name="Zembek L."/>
            <person name="Zhong D."/>
            <person name="Zimmer A."/>
            <person name="Zwirko Z."/>
            <person name="Jaffe D.B."/>
            <person name="Alvarez P."/>
            <person name="Brockman W."/>
            <person name="Butler J."/>
            <person name="Chin C."/>
            <person name="Gnerre S."/>
            <person name="Grabherr M."/>
            <person name="Kleber M."/>
            <person name="Mauceli E."/>
            <person name="MacCallum I."/>
        </authorList>
    </citation>
    <scope>NUCLEOTIDE SEQUENCE [LARGE SCALE GENOMIC DNA]</scope>
    <source>
        <strain evidence="2">Tucson 14024-0371.13</strain>
    </source>
</reference>